<feature type="binding site" evidence="7">
    <location>
        <position position="91"/>
    </location>
    <ligand>
        <name>Mg(2+)</name>
        <dbReference type="ChEBI" id="CHEBI:18420"/>
        <label>1</label>
        <note>catalytic</note>
    </ligand>
</feature>
<dbReference type="Pfam" id="PF00459">
    <property type="entry name" value="Inositol_P"/>
    <property type="match status" value="1"/>
</dbReference>
<keyword evidence="4 7" id="KW-0479">Metal-binding</keyword>
<keyword evidence="9" id="KW-1185">Reference proteome</keyword>
<evidence type="ECO:0000256" key="5">
    <source>
        <dbReference type="ARBA" id="ARBA00022801"/>
    </source>
</evidence>
<dbReference type="CDD" id="cd01637">
    <property type="entry name" value="IMPase_like"/>
    <property type="match status" value="1"/>
</dbReference>
<feature type="binding site" evidence="7">
    <location>
        <position position="71"/>
    </location>
    <ligand>
        <name>Mg(2+)</name>
        <dbReference type="ChEBI" id="CHEBI:18420"/>
        <label>1</label>
        <note>catalytic</note>
    </ligand>
</feature>
<evidence type="ECO:0000313" key="9">
    <source>
        <dbReference type="Proteomes" id="UP000257143"/>
    </source>
</evidence>
<dbReference type="GO" id="GO:0007165">
    <property type="term" value="P:signal transduction"/>
    <property type="evidence" value="ECO:0007669"/>
    <property type="project" value="TreeGrafter"/>
</dbReference>
<feature type="binding site" evidence="7">
    <location>
        <position position="217"/>
    </location>
    <ligand>
        <name>Mg(2+)</name>
        <dbReference type="ChEBI" id="CHEBI:18420"/>
        <label>1</label>
        <note>catalytic</note>
    </ligand>
</feature>
<feature type="binding site" evidence="7">
    <location>
        <position position="92"/>
    </location>
    <ligand>
        <name>Mg(2+)</name>
        <dbReference type="ChEBI" id="CHEBI:18420"/>
        <label>1</label>
        <note>catalytic</note>
    </ligand>
</feature>
<sequence>MNIDERNAIYNQAKEWVFTAGKNIRAKIDDPLVIDTKSNPNDLVTTMDKETEAYFVEKINQEYPEHHIIGEEGYGDKLTTLAGTVWIIDPIDGTMNFVHQKRNFAISVGIYHEGIGEIGLIYDVMNDILYHAKRNEGAYKNEAKLAPLKQDVKFEEAIIGMNHFWLCENRLVDEKVMQQFVRKIRGTRTYGSAALEFAYVAEGIVDGYLTMNLAPWDIAAGIVIVNEVGGVTTDIAGVTLSMLEKNSVFTCNASLQHEIIQFIEKGRK</sequence>
<evidence type="ECO:0000256" key="2">
    <source>
        <dbReference type="ARBA" id="ARBA00001946"/>
    </source>
</evidence>
<gene>
    <name evidence="8" type="ORF">CWR48_12725</name>
</gene>
<comment type="catalytic activity">
    <reaction evidence="1">
        <text>a myo-inositol phosphate + H2O = myo-inositol + phosphate</text>
        <dbReference type="Rhea" id="RHEA:24056"/>
        <dbReference type="ChEBI" id="CHEBI:15377"/>
        <dbReference type="ChEBI" id="CHEBI:17268"/>
        <dbReference type="ChEBI" id="CHEBI:43474"/>
        <dbReference type="ChEBI" id="CHEBI:84139"/>
        <dbReference type="EC" id="3.1.3.25"/>
    </reaction>
</comment>
<evidence type="ECO:0000256" key="3">
    <source>
        <dbReference type="ARBA" id="ARBA00013106"/>
    </source>
</evidence>
<dbReference type="GO" id="GO:0046854">
    <property type="term" value="P:phosphatidylinositol phosphate biosynthetic process"/>
    <property type="evidence" value="ECO:0007669"/>
    <property type="project" value="InterPro"/>
</dbReference>
<dbReference type="SUPFAM" id="SSF56655">
    <property type="entry name" value="Carbohydrate phosphatase"/>
    <property type="match status" value="1"/>
</dbReference>
<dbReference type="PANTHER" id="PTHR20854">
    <property type="entry name" value="INOSITOL MONOPHOSPHATASE"/>
    <property type="match status" value="1"/>
</dbReference>
<dbReference type="AlphaFoldDB" id="A0A3D8PQM9"/>
<dbReference type="EMBL" id="PIOC01000017">
    <property type="protein sequence ID" value="RDW18430.1"/>
    <property type="molecule type" value="Genomic_DNA"/>
</dbReference>
<dbReference type="Proteomes" id="UP000257143">
    <property type="component" value="Unassembled WGS sequence"/>
</dbReference>
<evidence type="ECO:0000313" key="8">
    <source>
        <dbReference type="EMBL" id="RDW18430.1"/>
    </source>
</evidence>
<protein>
    <recommendedName>
        <fullName evidence="3">inositol-phosphate phosphatase</fullName>
        <ecNumber evidence="3">3.1.3.25</ecNumber>
    </recommendedName>
</protein>
<evidence type="ECO:0000256" key="1">
    <source>
        <dbReference type="ARBA" id="ARBA00001033"/>
    </source>
</evidence>
<dbReference type="GO" id="GO:0008934">
    <property type="term" value="F:inositol monophosphate 1-phosphatase activity"/>
    <property type="evidence" value="ECO:0007669"/>
    <property type="project" value="TreeGrafter"/>
</dbReference>
<dbReference type="InterPro" id="IPR020550">
    <property type="entry name" value="Inositol_monophosphatase_CS"/>
</dbReference>
<dbReference type="GO" id="GO:0046872">
    <property type="term" value="F:metal ion binding"/>
    <property type="evidence" value="ECO:0007669"/>
    <property type="project" value="UniProtKB-KW"/>
</dbReference>
<dbReference type="InterPro" id="IPR000760">
    <property type="entry name" value="Inositol_monophosphatase-like"/>
</dbReference>
<feature type="binding site" evidence="7">
    <location>
        <position position="89"/>
    </location>
    <ligand>
        <name>Mg(2+)</name>
        <dbReference type="ChEBI" id="CHEBI:18420"/>
        <label>1</label>
        <note>catalytic</note>
    </ligand>
</feature>
<keyword evidence="5" id="KW-0378">Hydrolase</keyword>
<reference evidence="9" key="1">
    <citation type="submission" date="2017-11" db="EMBL/GenBank/DDBJ databases">
        <authorList>
            <person name="Zhu W."/>
        </authorList>
    </citation>
    <scope>NUCLEOTIDE SEQUENCE [LARGE SCALE GENOMIC DNA]</scope>
    <source>
        <strain evidence="9">CAU 1183</strain>
    </source>
</reference>
<dbReference type="Gene3D" id="3.30.540.10">
    <property type="entry name" value="Fructose-1,6-Bisphosphatase, subunit A, domain 1"/>
    <property type="match status" value="1"/>
</dbReference>
<dbReference type="FunFam" id="3.30.540.10:FF:000003">
    <property type="entry name" value="Inositol-1-monophosphatase"/>
    <property type="match status" value="1"/>
</dbReference>
<dbReference type="RefSeq" id="WP_115773609.1">
    <property type="nucleotide sequence ID" value="NZ_PIOC01000017.1"/>
</dbReference>
<dbReference type="PROSITE" id="PS00629">
    <property type="entry name" value="IMP_1"/>
    <property type="match status" value="1"/>
</dbReference>
<organism evidence="8 9">
    <name type="scientific">Oceanobacillus arenosus</name>
    <dbReference type="NCBI Taxonomy" id="1229153"/>
    <lineage>
        <taxon>Bacteria</taxon>
        <taxon>Bacillati</taxon>
        <taxon>Bacillota</taxon>
        <taxon>Bacilli</taxon>
        <taxon>Bacillales</taxon>
        <taxon>Bacillaceae</taxon>
        <taxon>Oceanobacillus</taxon>
    </lineage>
</organism>
<dbReference type="PRINTS" id="PR00377">
    <property type="entry name" value="IMPHPHTASES"/>
</dbReference>
<dbReference type="PANTHER" id="PTHR20854:SF4">
    <property type="entry name" value="INOSITOL-1-MONOPHOSPHATASE-RELATED"/>
    <property type="match status" value="1"/>
</dbReference>
<dbReference type="OrthoDB" id="9772456at2"/>
<proteinExistence type="predicted"/>
<comment type="caution">
    <text evidence="8">The sequence shown here is derived from an EMBL/GenBank/DDBJ whole genome shotgun (WGS) entry which is preliminary data.</text>
</comment>
<dbReference type="EC" id="3.1.3.25" evidence="3"/>
<dbReference type="PROSITE" id="PS00630">
    <property type="entry name" value="IMP_2"/>
    <property type="match status" value="1"/>
</dbReference>
<evidence type="ECO:0000256" key="6">
    <source>
        <dbReference type="ARBA" id="ARBA00022842"/>
    </source>
</evidence>
<dbReference type="GO" id="GO:0006020">
    <property type="term" value="P:inositol metabolic process"/>
    <property type="evidence" value="ECO:0007669"/>
    <property type="project" value="TreeGrafter"/>
</dbReference>
<dbReference type="InterPro" id="IPR020583">
    <property type="entry name" value="Inositol_monoP_metal-BS"/>
</dbReference>
<accession>A0A3D8PQM9</accession>
<evidence type="ECO:0000256" key="7">
    <source>
        <dbReference type="PIRSR" id="PIRSR600760-2"/>
    </source>
</evidence>
<comment type="cofactor">
    <cofactor evidence="2 7">
        <name>Mg(2+)</name>
        <dbReference type="ChEBI" id="CHEBI:18420"/>
    </cofactor>
</comment>
<evidence type="ECO:0000256" key="4">
    <source>
        <dbReference type="ARBA" id="ARBA00022723"/>
    </source>
</evidence>
<keyword evidence="6 7" id="KW-0460">Magnesium</keyword>
<name>A0A3D8PQM9_9BACI</name>
<dbReference type="Gene3D" id="3.40.190.80">
    <property type="match status" value="1"/>
</dbReference>